<dbReference type="AlphaFoldDB" id="A0A0D7EKD0"/>
<dbReference type="EMBL" id="JXXE01000309">
    <property type="protein sequence ID" value="KIZ41243.1"/>
    <property type="molecule type" value="Genomic_DNA"/>
</dbReference>
<accession>A0A0D7EKD0</accession>
<dbReference type="OrthoDB" id="8005151at2"/>
<sequence length="91" mass="9841">MATMTGFFASGHFVDLVLLFLVVEAIAVVGYWRRTRRGIRPAEFLPGLCSGALMLLALRVTLAGGGWLVPTLCLGAAGIAHLIDVSRRWRS</sequence>
<evidence type="ECO:0000256" key="1">
    <source>
        <dbReference type="SAM" id="Phobius"/>
    </source>
</evidence>
<gene>
    <name evidence="2" type="ORF">OO17_15705</name>
</gene>
<evidence type="ECO:0000313" key="3">
    <source>
        <dbReference type="Proteomes" id="UP000032515"/>
    </source>
</evidence>
<protein>
    <submittedName>
        <fullName evidence="2">Uncharacterized protein</fullName>
    </submittedName>
</protein>
<feature type="transmembrane region" description="Helical" evidence="1">
    <location>
        <begin position="67"/>
        <end position="85"/>
    </location>
</feature>
<keyword evidence="1" id="KW-0472">Membrane</keyword>
<comment type="caution">
    <text evidence="2">The sequence shown here is derived from an EMBL/GenBank/DDBJ whole genome shotgun (WGS) entry which is preliminary data.</text>
</comment>
<name>A0A0D7EKD0_RHOPL</name>
<dbReference type="PATRIC" id="fig|1076.23.peg.3345"/>
<dbReference type="Proteomes" id="UP000032515">
    <property type="component" value="Unassembled WGS sequence"/>
</dbReference>
<keyword evidence="1" id="KW-1133">Transmembrane helix</keyword>
<keyword evidence="1" id="KW-0812">Transmembrane</keyword>
<proteinExistence type="predicted"/>
<organism evidence="2 3">
    <name type="scientific">Rhodopseudomonas palustris</name>
    <dbReference type="NCBI Taxonomy" id="1076"/>
    <lineage>
        <taxon>Bacteria</taxon>
        <taxon>Pseudomonadati</taxon>
        <taxon>Pseudomonadota</taxon>
        <taxon>Alphaproteobacteria</taxon>
        <taxon>Hyphomicrobiales</taxon>
        <taxon>Nitrobacteraceae</taxon>
        <taxon>Rhodopseudomonas</taxon>
    </lineage>
</organism>
<evidence type="ECO:0000313" key="2">
    <source>
        <dbReference type="EMBL" id="KIZ41243.1"/>
    </source>
</evidence>
<reference evidence="2 3" key="1">
    <citation type="submission" date="2014-11" db="EMBL/GenBank/DDBJ databases">
        <title>Genomics and ecophysiology of heterotrophic nitrogen fixing bacteria isolated from estuarine surface water.</title>
        <authorList>
            <person name="Bentzon-Tilia M."/>
            <person name="Severin I."/>
            <person name="Hansen L.H."/>
            <person name="Riemann L."/>
        </authorList>
    </citation>
    <scope>NUCLEOTIDE SEQUENCE [LARGE SCALE GENOMIC DNA]</scope>
    <source>
        <strain evidence="2 3">BAL398</strain>
    </source>
</reference>
<feature type="transmembrane region" description="Helical" evidence="1">
    <location>
        <begin position="44"/>
        <end position="61"/>
    </location>
</feature>
<feature type="transmembrane region" description="Helical" evidence="1">
    <location>
        <begin position="12"/>
        <end position="32"/>
    </location>
</feature>